<evidence type="ECO:0000313" key="3">
    <source>
        <dbReference type="Proteomes" id="UP000233469"/>
    </source>
</evidence>
<evidence type="ECO:0000313" key="2">
    <source>
        <dbReference type="EMBL" id="PKK59569.1"/>
    </source>
</evidence>
<organism evidence="2 3">
    <name type="scientific">Rhizophagus irregularis</name>
    <dbReference type="NCBI Taxonomy" id="588596"/>
    <lineage>
        <taxon>Eukaryota</taxon>
        <taxon>Fungi</taxon>
        <taxon>Fungi incertae sedis</taxon>
        <taxon>Mucoromycota</taxon>
        <taxon>Glomeromycotina</taxon>
        <taxon>Glomeromycetes</taxon>
        <taxon>Glomerales</taxon>
        <taxon>Glomeraceae</taxon>
        <taxon>Rhizophagus</taxon>
    </lineage>
</organism>
<feature type="non-terminal residue" evidence="2">
    <location>
        <position position="1"/>
    </location>
</feature>
<reference evidence="2 3" key="1">
    <citation type="submission" date="2016-04" db="EMBL/GenBank/DDBJ databases">
        <title>Genome analyses suggest a sexual origin of heterokaryosis in a supposedly ancient asexual fungus.</title>
        <authorList>
            <person name="Ropars J."/>
            <person name="Sedzielewska K."/>
            <person name="Noel J."/>
            <person name="Charron P."/>
            <person name="Farinelli L."/>
            <person name="Marton T."/>
            <person name="Kruger M."/>
            <person name="Pelin A."/>
            <person name="Brachmann A."/>
            <person name="Corradi N."/>
        </authorList>
    </citation>
    <scope>NUCLEOTIDE SEQUENCE [LARGE SCALE GENOMIC DNA]</scope>
    <source>
        <strain evidence="2 3">C2</strain>
    </source>
</reference>
<comment type="caution">
    <text evidence="2">The sequence shown here is derived from an EMBL/GenBank/DDBJ whole genome shotgun (WGS) entry which is preliminary data.</text>
</comment>
<dbReference type="VEuPathDB" id="FungiDB:FUN_024727"/>
<accession>A0A2N1MDB7</accession>
<evidence type="ECO:0000256" key="1">
    <source>
        <dbReference type="SAM" id="Coils"/>
    </source>
</evidence>
<name>A0A2N1MDB7_9GLOM</name>
<reference evidence="2 3" key="2">
    <citation type="submission" date="2017-10" db="EMBL/GenBank/DDBJ databases">
        <title>Extensive intraspecific genome diversity in a model arbuscular mycorrhizal fungus.</title>
        <authorList>
            <person name="Chen E.C.H."/>
            <person name="Morin E."/>
            <person name="Baudet D."/>
            <person name="Noel J."/>
            <person name="Ndikumana S."/>
            <person name="Charron P."/>
            <person name="St-Onge C."/>
            <person name="Giorgi J."/>
            <person name="Grigoriev I.V."/>
            <person name="Roux C."/>
            <person name="Martin F.M."/>
            <person name="Corradi N."/>
        </authorList>
    </citation>
    <scope>NUCLEOTIDE SEQUENCE [LARGE SCALE GENOMIC DNA]</scope>
    <source>
        <strain evidence="2 3">C2</strain>
    </source>
</reference>
<protein>
    <submittedName>
        <fullName evidence="2">Uncharacterized protein</fullName>
    </submittedName>
</protein>
<dbReference type="Proteomes" id="UP000233469">
    <property type="component" value="Unassembled WGS sequence"/>
</dbReference>
<dbReference type="EMBL" id="LLXL01002992">
    <property type="protein sequence ID" value="PKK59569.1"/>
    <property type="molecule type" value="Genomic_DNA"/>
</dbReference>
<dbReference type="AlphaFoldDB" id="A0A2N1MDB7"/>
<sequence length="154" mass="18091">RIQGGNIGLLNLAVQIKEFAEKENILQDQIINLLNDKQILAGNLTKQLEQNKLTNQQVQIQISQLEQKKIDLEEKLTQAEANIQELKFKQENLIEQKEKLENRLNQFQINYEQIKQERINKVKSLSQNQKLTSKLKAKLEKEYAQLKQKLINEE</sequence>
<gene>
    <name evidence="2" type="ORF">RhiirC2_719732</name>
</gene>
<feature type="coiled-coil region" evidence="1">
    <location>
        <begin position="48"/>
        <end position="149"/>
    </location>
</feature>
<keyword evidence="1" id="KW-0175">Coiled coil</keyword>
<proteinExistence type="predicted"/>